<dbReference type="Pfam" id="PF17772">
    <property type="entry name" value="zf-MYST"/>
    <property type="match status" value="1"/>
</dbReference>
<sequence>MDAYTRKLEMEHEQRTKVKNVEKVQFGDWEIDAWYFSPFPLSMVINKSKLYFCEFCLWYTSDQEIYTCHLLHRCKKRRPPGDKQIYEDRQASHLAVWEVKGSQYKEYCQSLCLLSKLFLDHKTLYYDVEGFLFYILCELDTNGEAHTVGHFSKELNSANNLACIMVLPPYQRNGYGKLLIQLSYCLSEREGIVGTPERPLSDLGKVSYRSYWWWVLIAVLDRELGSGRLEAGSISVNELSRLSGIHTRPLSDLGKVSYRSYWWWVLIAVLDRELGSGRLEAGSISVNELSRLSGIHTLDIVDTFKALQLIKYWRGDHVVRISRKIISQIKQLNVFHAPKLLLQKSTVKWESENNHNLTTRKYSSEVEKKLIRMVV</sequence>
<dbReference type="InterPro" id="IPR016181">
    <property type="entry name" value="Acyl_CoA_acyltransferase"/>
</dbReference>
<dbReference type="FunFam" id="3.30.60.60:FF:000001">
    <property type="entry name" value="Histone acetyltransferase"/>
    <property type="match status" value="1"/>
</dbReference>
<evidence type="ECO:0000256" key="3">
    <source>
        <dbReference type="ARBA" id="ARBA00022679"/>
    </source>
</evidence>
<dbReference type="Gene3D" id="3.40.630.30">
    <property type="match status" value="1"/>
</dbReference>
<organism evidence="8 9">
    <name type="scientific">Meloidogyne incognita</name>
    <name type="common">Southern root-knot nematode worm</name>
    <name type="synonym">Oxyuris incognita</name>
    <dbReference type="NCBI Taxonomy" id="6306"/>
    <lineage>
        <taxon>Eukaryota</taxon>
        <taxon>Metazoa</taxon>
        <taxon>Ecdysozoa</taxon>
        <taxon>Nematoda</taxon>
        <taxon>Chromadorea</taxon>
        <taxon>Rhabditida</taxon>
        <taxon>Tylenchina</taxon>
        <taxon>Tylenchomorpha</taxon>
        <taxon>Tylenchoidea</taxon>
        <taxon>Meloidogynidae</taxon>
        <taxon>Meloidogyninae</taxon>
        <taxon>Meloidogyne</taxon>
        <taxon>Meloidogyne incognita group</taxon>
    </lineage>
</organism>
<dbReference type="InterPro" id="IPR050603">
    <property type="entry name" value="MYST_HAT"/>
</dbReference>
<evidence type="ECO:0000256" key="4">
    <source>
        <dbReference type="ARBA" id="ARBA00022990"/>
    </source>
</evidence>
<dbReference type="GO" id="GO:0046972">
    <property type="term" value="F:histone H4K16 acetyltransferase activity"/>
    <property type="evidence" value="ECO:0007669"/>
    <property type="project" value="TreeGrafter"/>
</dbReference>
<dbReference type="SUPFAM" id="SSF55729">
    <property type="entry name" value="Acyl-CoA N-acyltransferases (Nat)"/>
    <property type="match status" value="2"/>
</dbReference>
<evidence type="ECO:0000256" key="6">
    <source>
        <dbReference type="RuleBase" id="RU361211"/>
    </source>
</evidence>
<keyword evidence="4" id="KW-0007">Acetylation</keyword>
<dbReference type="Gene3D" id="1.10.10.10">
    <property type="entry name" value="Winged helix-like DNA-binding domain superfamily/Winged helix DNA-binding domain"/>
    <property type="match status" value="2"/>
</dbReference>
<keyword evidence="3" id="KW-0808">Transferase</keyword>
<dbReference type="GO" id="GO:0005634">
    <property type="term" value="C:nucleus"/>
    <property type="evidence" value="ECO:0007669"/>
    <property type="project" value="UniProtKB-SubCell"/>
</dbReference>
<comment type="subcellular location">
    <subcellularLocation>
        <location evidence="6">Nucleus</location>
    </subcellularLocation>
</comment>
<accession>A0A914NM27</accession>
<dbReference type="FunFam" id="1.10.10.10:FF:000022">
    <property type="entry name" value="Histone acetyltransferase"/>
    <property type="match status" value="1"/>
</dbReference>
<feature type="active site" description="Proton donor/acceptor" evidence="5">
    <location>
        <position position="197"/>
    </location>
</feature>
<keyword evidence="8" id="KW-1185">Reference proteome</keyword>
<dbReference type="Proteomes" id="UP000887563">
    <property type="component" value="Unplaced"/>
</dbReference>
<dbReference type="Pfam" id="PF01853">
    <property type="entry name" value="MOZ_SAS"/>
    <property type="match status" value="1"/>
</dbReference>
<evidence type="ECO:0000256" key="2">
    <source>
        <dbReference type="ARBA" id="ARBA00013184"/>
    </source>
</evidence>
<dbReference type="GO" id="GO:0044545">
    <property type="term" value="C:NSL complex"/>
    <property type="evidence" value="ECO:0007669"/>
    <property type="project" value="TreeGrafter"/>
</dbReference>
<name>A0A914NM27_MELIC</name>
<dbReference type="PANTHER" id="PTHR10615">
    <property type="entry name" value="HISTONE ACETYLTRANSFERASE"/>
    <property type="match status" value="1"/>
</dbReference>
<dbReference type="GO" id="GO:0006355">
    <property type="term" value="P:regulation of DNA-templated transcription"/>
    <property type="evidence" value="ECO:0007669"/>
    <property type="project" value="InterPro"/>
</dbReference>
<dbReference type="InterPro" id="IPR036388">
    <property type="entry name" value="WH-like_DNA-bd_sf"/>
</dbReference>
<dbReference type="GO" id="GO:0072487">
    <property type="term" value="C:MSL complex"/>
    <property type="evidence" value="ECO:0007669"/>
    <property type="project" value="TreeGrafter"/>
</dbReference>
<protein>
    <recommendedName>
        <fullName evidence="2 6">Histone acetyltransferase</fullName>
        <ecNumber evidence="2 6">2.3.1.48</ecNumber>
    </recommendedName>
</protein>
<comment type="similarity">
    <text evidence="1 6">Belongs to the MYST (SAS/MOZ) family.</text>
</comment>
<dbReference type="EC" id="2.3.1.48" evidence="2 6"/>
<keyword evidence="6" id="KW-0539">Nucleus</keyword>
<evidence type="ECO:0000313" key="9">
    <source>
        <dbReference type="WBParaSite" id="Minc3s06041g39228"/>
    </source>
</evidence>
<dbReference type="Gene3D" id="3.30.60.60">
    <property type="entry name" value="N-acetyl transferase-like"/>
    <property type="match status" value="1"/>
</dbReference>
<dbReference type="GO" id="GO:0035267">
    <property type="term" value="C:NuA4 histone acetyltransferase complex"/>
    <property type="evidence" value="ECO:0007669"/>
    <property type="project" value="TreeGrafter"/>
</dbReference>
<dbReference type="AlphaFoldDB" id="A0A914NM27"/>
<comment type="catalytic activity">
    <reaction evidence="6">
        <text>L-lysyl-[protein] + acetyl-CoA = N(6)-acetyl-L-lysyl-[protein] + CoA + H(+)</text>
        <dbReference type="Rhea" id="RHEA:45948"/>
        <dbReference type="Rhea" id="RHEA-COMP:9752"/>
        <dbReference type="Rhea" id="RHEA-COMP:10731"/>
        <dbReference type="ChEBI" id="CHEBI:15378"/>
        <dbReference type="ChEBI" id="CHEBI:29969"/>
        <dbReference type="ChEBI" id="CHEBI:57287"/>
        <dbReference type="ChEBI" id="CHEBI:57288"/>
        <dbReference type="ChEBI" id="CHEBI:61930"/>
        <dbReference type="EC" id="2.3.1.48"/>
    </reaction>
</comment>
<evidence type="ECO:0000256" key="1">
    <source>
        <dbReference type="ARBA" id="ARBA00010107"/>
    </source>
</evidence>
<dbReference type="InterPro" id="IPR002717">
    <property type="entry name" value="HAT_MYST-type"/>
</dbReference>
<dbReference type="PROSITE" id="PS51726">
    <property type="entry name" value="MYST_HAT"/>
    <property type="match status" value="1"/>
</dbReference>
<dbReference type="InterPro" id="IPR040706">
    <property type="entry name" value="Zf-MYST"/>
</dbReference>
<dbReference type="PANTHER" id="PTHR10615:SF82">
    <property type="entry name" value="HISTONE ACETYLTRANSFERASE KAT8"/>
    <property type="match status" value="1"/>
</dbReference>
<reference evidence="9" key="1">
    <citation type="submission" date="2022-11" db="UniProtKB">
        <authorList>
            <consortium name="WormBaseParasite"/>
        </authorList>
    </citation>
    <scope>IDENTIFICATION</scope>
</reference>
<feature type="domain" description="MYST-type HAT" evidence="7">
    <location>
        <begin position="16"/>
        <end position="351"/>
    </location>
</feature>
<proteinExistence type="inferred from homology"/>
<evidence type="ECO:0000259" key="7">
    <source>
        <dbReference type="PROSITE" id="PS51726"/>
    </source>
</evidence>
<evidence type="ECO:0000256" key="5">
    <source>
        <dbReference type="PIRSR" id="PIRSR602717-51"/>
    </source>
</evidence>
<dbReference type="WBParaSite" id="Minc3s06041g39228">
    <property type="protein sequence ID" value="Minc3s06041g39228"/>
    <property type="gene ID" value="Minc3s06041g39228"/>
</dbReference>
<evidence type="ECO:0000313" key="8">
    <source>
        <dbReference type="Proteomes" id="UP000887563"/>
    </source>
</evidence>